<reference evidence="3" key="1">
    <citation type="submission" date="2016-10" db="EMBL/GenBank/DDBJ databases">
        <authorList>
            <person name="Varghese N."/>
            <person name="Submissions S."/>
        </authorList>
    </citation>
    <scope>NUCLEOTIDE SEQUENCE [LARGE SCALE GENOMIC DNA]</scope>
    <source>
        <strain evidence="3">DUS833</strain>
    </source>
</reference>
<keyword evidence="3" id="KW-1185">Reference proteome</keyword>
<gene>
    <name evidence="2" type="ORF">SAMN05445850_8585</name>
</gene>
<dbReference type="STRING" id="157910.SAMN05445850_8585"/>
<evidence type="ECO:0000256" key="1">
    <source>
        <dbReference type="SAM" id="MobiDB-lite"/>
    </source>
</evidence>
<dbReference type="EMBL" id="FNKX01000005">
    <property type="protein sequence ID" value="SDR63038.1"/>
    <property type="molecule type" value="Genomic_DNA"/>
</dbReference>
<dbReference type="Proteomes" id="UP000199365">
    <property type="component" value="Unassembled WGS sequence"/>
</dbReference>
<proteinExistence type="predicted"/>
<evidence type="ECO:0000313" key="2">
    <source>
        <dbReference type="EMBL" id="SDR63038.1"/>
    </source>
</evidence>
<organism evidence="2 3">
    <name type="scientific">Paraburkholderia tuberum</name>
    <dbReference type="NCBI Taxonomy" id="157910"/>
    <lineage>
        <taxon>Bacteria</taxon>
        <taxon>Pseudomonadati</taxon>
        <taxon>Pseudomonadota</taxon>
        <taxon>Betaproteobacteria</taxon>
        <taxon>Burkholderiales</taxon>
        <taxon>Burkholderiaceae</taxon>
        <taxon>Paraburkholderia</taxon>
    </lineage>
</organism>
<protein>
    <submittedName>
        <fullName evidence="2">Uncharacterized protein</fullName>
    </submittedName>
</protein>
<feature type="region of interest" description="Disordered" evidence="1">
    <location>
        <begin position="20"/>
        <end position="65"/>
    </location>
</feature>
<feature type="compositionally biased region" description="Polar residues" evidence="1">
    <location>
        <begin position="38"/>
        <end position="57"/>
    </location>
</feature>
<accession>A0A1H1KL28</accession>
<name>A0A1H1KL28_9BURK</name>
<sequence>MADACPHESGHAAVAGMAATYGKHGGGHGLRTAGRGDVSSQVTPVTSAKSPASSNRPEQGEHHAG</sequence>
<dbReference type="AlphaFoldDB" id="A0A1H1KL28"/>
<evidence type="ECO:0000313" key="3">
    <source>
        <dbReference type="Proteomes" id="UP000199365"/>
    </source>
</evidence>